<evidence type="ECO:0000256" key="3">
    <source>
        <dbReference type="ARBA" id="ARBA00022737"/>
    </source>
</evidence>
<evidence type="ECO:0000256" key="1">
    <source>
        <dbReference type="ARBA" id="ARBA00004604"/>
    </source>
</evidence>
<protein>
    <submittedName>
        <fullName evidence="6">Notchless protein homolog 1</fullName>
    </submittedName>
</protein>
<dbReference type="SUPFAM" id="SSF50978">
    <property type="entry name" value="WD40 repeat-like"/>
    <property type="match status" value="1"/>
</dbReference>
<gene>
    <name evidence="6" type="primary">NLE1</name>
    <name evidence="6" type="ORF">CEXT_693181</name>
</gene>
<keyword evidence="3" id="KW-0677">Repeat</keyword>
<accession>A0AAV4SHU3</accession>
<dbReference type="InterPro" id="IPR001680">
    <property type="entry name" value="WD40_rpt"/>
</dbReference>
<dbReference type="GO" id="GO:0007219">
    <property type="term" value="P:Notch signaling pathway"/>
    <property type="evidence" value="ECO:0007669"/>
    <property type="project" value="TreeGrafter"/>
</dbReference>
<dbReference type="PROSITE" id="PS50082">
    <property type="entry name" value="WD_REPEATS_2"/>
    <property type="match status" value="1"/>
</dbReference>
<dbReference type="Gene3D" id="2.130.10.10">
    <property type="entry name" value="YVTN repeat-like/Quinoprotein amine dehydrogenase"/>
    <property type="match status" value="1"/>
</dbReference>
<dbReference type="AlphaFoldDB" id="A0AAV4SHU3"/>
<sequence length="112" mass="12797">MGQELAVLAIKRYESATRGRPEIMVSGSDDFSMMLWSPEKDSKCIARMTGHHNLINDVKFSPDMRFIATESFDKSIKLWNGKTGKFMLWIGVQMDKRVASGGKDNVIKMWHQ</sequence>
<dbReference type="InterPro" id="IPR036322">
    <property type="entry name" value="WD40_repeat_dom_sf"/>
</dbReference>
<evidence type="ECO:0000256" key="2">
    <source>
        <dbReference type="ARBA" id="ARBA00022574"/>
    </source>
</evidence>
<keyword evidence="7" id="KW-1185">Reference proteome</keyword>
<dbReference type="Pfam" id="PF00400">
    <property type="entry name" value="WD40"/>
    <property type="match status" value="1"/>
</dbReference>
<evidence type="ECO:0000256" key="5">
    <source>
        <dbReference type="PROSITE-ProRule" id="PRU00221"/>
    </source>
</evidence>
<evidence type="ECO:0000313" key="6">
    <source>
        <dbReference type="EMBL" id="GIY33529.1"/>
    </source>
</evidence>
<dbReference type="GO" id="GO:0000027">
    <property type="term" value="P:ribosomal large subunit assembly"/>
    <property type="evidence" value="ECO:0007669"/>
    <property type="project" value="TreeGrafter"/>
</dbReference>
<organism evidence="6 7">
    <name type="scientific">Caerostris extrusa</name>
    <name type="common">Bark spider</name>
    <name type="synonym">Caerostris bankana</name>
    <dbReference type="NCBI Taxonomy" id="172846"/>
    <lineage>
        <taxon>Eukaryota</taxon>
        <taxon>Metazoa</taxon>
        <taxon>Ecdysozoa</taxon>
        <taxon>Arthropoda</taxon>
        <taxon>Chelicerata</taxon>
        <taxon>Arachnida</taxon>
        <taxon>Araneae</taxon>
        <taxon>Araneomorphae</taxon>
        <taxon>Entelegynae</taxon>
        <taxon>Araneoidea</taxon>
        <taxon>Araneidae</taxon>
        <taxon>Caerostris</taxon>
    </lineage>
</organism>
<comment type="caution">
    <text evidence="6">The sequence shown here is derived from an EMBL/GenBank/DDBJ whole genome shotgun (WGS) entry which is preliminary data.</text>
</comment>
<proteinExistence type="predicted"/>
<dbReference type="PANTHER" id="PTHR19848:SF0">
    <property type="entry name" value="NOTCHLESS PROTEIN HOMOLOG 1"/>
    <property type="match status" value="1"/>
</dbReference>
<name>A0AAV4SHU3_CAEEX</name>
<feature type="repeat" description="WD" evidence="5">
    <location>
        <begin position="48"/>
        <end position="80"/>
    </location>
</feature>
<dbReference type="PROSITE" id="PS50294">
    <property type="entry name" value="WD_REPEATS_REGION"/>
    <property type="match status" value="1"/>
</dbReference>
<dbReference type="SMART" id="SM00320">
    <property type="entry name" value="WD40"/>
    <property type="match status" value="1"/>
</dbReference>
<dbReference type="EMBL" id="BPLR01009654">
    <property type="protein sequence ID" value="GIY33529.1"/>
    <property type="molecule type" value="Genomic_DNA"/>
</dbReference>
<reference evidence="6 7" key="1">
    <citation type="submission" date="2021-06" db="EMBL/GenBank/DDBJ databases">
        <title>Caerostris extrusa draft genome.</title>
        <authorList>
            <person name="Kono N."/>
            <person name="Arakawa K."/>
        </authorList>
    </citation>
    <scope>NUCLEOTIDE SEQUENCE [LARGE SCALE GENOMIC DNA]</scope>
</reference>
<dbReference type="InterPro" id="IPR015943">
    <property type="entry name" value="WD40/YVTN_repeat-like_dom_sf"/>
</dbReference>
<dbReference type="InterPro" id="IPR020472">
    <property type="entry name" value="WD40_PAC1"/>
</dbReference>
<dbReference type="GO" id="GO:0005730">
    <property type="term" value="C:nucleolus"/>
    <property type="evidence" value="ECO:0007669"/>
    <property type="project" value="UniProtKB-SubCell"/>
</dbReference>
<comment type="subcellular location">
    <subcellularLocation>
        <location evidence="1">Nucleus</location>
        <location evidence="1">Nucleolus</location>
    </subcellularLocation>
</comment>
<dbReference type="PANTHER" id="PTHR19848">
    <property type="entry name" value="WD40 REPEAT PROTEIN"/>
    <property type="match status" value="1"/>
</dbReference>
<keyword evidence="2 5" id="KW-0853">WD repeat</keyword>
<dbReference type="PRINTS" id="PR00320">
    <property type="entry name" value="GPROTEINBRPT"/>
</dbReference>
<evidence type="ECO:0000256" key="4">
    <source>
        <dbReference type="ARBA" id="ARBA00023242"/>
    </source>
</evidence>
<dbReference type="Proteomes" id="UP001054945">
    <property type="component" value="Unassembled WGS sequence"/>
</dbReference>
<keyword evidence="4" id="KW-0539">Nucleus</keyword>
<evidence type="ECO:0000313" key="7">
    <source>
        <dbReference type="Proteomes" id="UP001054945"/>
    </source>
</evidence>